<evidence type="ECO:0000256" key="1">
    <source>
        <dbReference type="SAM" id="SignalP"/>
    </source>
</evidence>
<evidence type="ECO:0000259" key="2">
    <source>
        <dbReference type="Pfam" id="PF20598"/>
    </source>
</evidence>
<dbReference type="AlphaFoldDB" id="A3ZXM1"/>
<dbReference type="eggNOG" id="ENOG503363V">
    <property type="taxonomic scope" value="Bacteria"/>
</dbReference>
<dbReference type="Gene3D" id="2.60.40.1120">
    <property type="entry name" value="Carboxypeptidase-like, regulatory domain"/>
    <property type="match status" value="1"/>
</dbReference>
<protein>
    <recommendedName>
        <fullName evidence="2">DUF6795 domain-containing protein</fullName>
    </recommendedName>
</protein>
<evidence type="ECO:0000313" key="4">
    <source>
        <dbReference type="Proteomes" id="UP000004358"/>
    </source>
</evidence>
<dbReference type="RefSeq" id="WP_002653848.1">
    <property type="nucleotide sequence ID" value="NZ_CH672376.1"/>
</dbReference>
<reference evidence="3 4" key="1">
    <citation type="submission" date="2006-02" db="EMBL/GenBank/DDBJ databases">
        <authorList>
            <person name="Amann R."/>
            <person name="Ferriera S."/>
            <person name="Johnson J."/>
            <person name="Kravitz S."/>
            <person name="Halpern A."/>
            <person name="Remington K."/>
            <person name="Beeson K."/>
            <person name="Tran B."/>
            <person name="Rogers Y.-H."/>
            <person name="Friedman R."/>
            <person name="Venter J.C."/>
        </authorList>
    </citation>
    <scope>NUCLEOTIDE SEQUENCE [LARGE SCALE GENOMIC DNA]</scope>
    <source>
        <strain evidence="3 4">DSM 3645</strain>
    </source>
</reference>
<evidence type="ECO:0000313" key="3">
    <source>
        <dbReference type="EMBL" id="EAQ78816.1"/>
    </source>
</evidence>
<dbReference type="SUPFAM" id="SSF49464">
    <property type="entry name" value="Carboxypeptidase regulatory domain-like"/>
    <property type="match status" value="1"/>
</dbReference>
<dbReference type="Pfam" id="PF20598">
    <property type="entry name" value="DUF6795"/>
    <property type="match status" value="1"/>
</dbReference>
<proteinExistence type="predicted"/>
<dbReference type="PROSITE" id="PS51257">
    <property type="entry name" value="PROKAR_LIPOPROTEIN"/>
    <property type="match status" value="1"/>
</dbReference>
<keyword evidence="1" id="KW-0732">Signal</keyword>
<dbReference type="EMBL" id="AANZ01000018">
    <property type="protein sequence ID" value="EAQ78816.1"/>
    <property type="molecule type" value="Genomic_DNA"/>
</dbReference>
<dbReference type="InterPro" id="IPR008969">
    <property type="entry name" value="CarboxyPept-like_regulatory"/>
</dbReference>
<sequence length="138" mass="14640">MKRNAFLLGLALLLTTGCFGSSGPQLGKVHGTVTLDGQPLAGATVAFDPVAGGRTSEATTDAEGHFQLQFAAGAEGALLGEHSIRIHTFQARVLTDNGKVQDPGVPEKVPAKYNDETELKRTIERGENNFDFDLDSTQ</sequence>
<dbReference type="OrthoDB" id="289014at2"/>
<gene>
    <name evidence="3" type="ORF">DSM3645_29981</name>
</gene>
<dbReference type="Proteomes" id="UP000004358">
    <property type="component" value="Unassembled WGS sequence"/>
</dbReference>
<feature type="chain" id="PRO_5002665005" description="DUF6795 domain-containing protein" evidence="1">
    <location>
        <begin position="21"/>
        <end position="138"/>
    </location>
</feature>
<feature type="domain" description="DUF6795" evidence="2">
    <location>
        <begin position="29"/>
        <end position="70"/>
    </location>
</feature>
<comment type="caution">
    <text evidence="3">The sequence shown here is derived from an EMBL/GenBank/DDBJ whole genome shotgun (WGS) entry which is preliminary data.</text>
</comment>
<organism evidence="3 4">
    <name type="scientific">Blastopirellula marina DSM 3645</name>
    <dbReference type="NCBI Taxonomy" id="314230"/>
    <lineage>
        <taxon>Bacteria</taxon>
        <taxon>Pseudomonadati</taxon>
        <taxon>Planctomycetota</taxon>
        <taxon>Planctomycetia</taxon>
        <taxon>Pirellulales</taxon>
        <taxon>Pirellulaceae</taxon>
        <taxon>Blastopirellula</taxon>
    </lineage>
</organism>
<dbReference type="HOGENOM" id="CLU_113730_5_2_0"/>
<name>A3ZXM1_9BACT</name>
<dbReference type="InterPro" id="IPR046474">
    <property type="entry name" value="DUF6795"/>
</dbReference>
<feature type="signal peptide" evidence="1">
    <location>
        <begin position="1"/>
        <end position="20"/>
    </location>
</feature>
<accession>A3ZXM1</accession>